<dbReference type="Gene3D" id="1.10.10.10">
    <property type="entry name" value="Winged helix-like DNA-binding domain superfamily/Winged helix DNA-binding domain"/>
    <property type="match status" value="1"/>
</dbReference>
<name>A0ABS9KWI4_9BACT</name>
<dbReference type="EMBL" id="JAKLTR010000014">
    <property type="protein sequence ID" value="MCG2616648.1"/>
    <property type="molecule type" value="Genomic_DNA"/>
</dbReference>
<evidence type="ECO:0000313" key="6">
    <source>
        <dbReference type="Proteomes" id="UP001165367"/>
    </source>
</evidence>
<proteinExistence type="inferred from homology"/>
<reference evidence="5" key="1">
    <citation type="submission" date="2022-01" db="EMBL/GenBank/DDBJ databases">
        <authorList>
            <person name="Jo J.-H."/>
            <person name="Im W.-T."/>
        </authorList>
    </citation>
    <scope>NUCLEOTIDE SEQUENCE</scope>
    <source>
        <strain evidence="5">NA20</strain>
    </source>
</reference>
<gene>
    <name evidence="5" type="ORF">LZZ85_20280</name>
</gene>
<dbReference type="InterPro" id="IPR005650">
    <property type="entry name" value="BlaI_family"/>
</dbReference>
<dbReference type="RefSeq" id="WP_237875186.1">
    <property type="nucleotide sequence ID" value="NZ_JAKLTR010000014.1"/>
</dbReference>
<evidence type="ECO:0000256" key="4">
    <source>
        <dbReference type="ARBA" id="ARBA00023163"/>
    </source>
</evidence>
<dbReference type="InterPro" id="IPR036390">
    <property type="entry name" value="WH_DNA-bd_sf"/>
</dbReference>
<organism evidence="5 6">
    <name type="scientific">Terrimonas ginsenosidimutans</name>
    <dbReference type="NCBI Taxonomy" id="2908004"/>
    <lineage>
        <taxon>Bacteria</taxon>
        <taxon>Pseudomonadati</taxon>
        <taxon>Bacteroidota</taxon>
        <taxon>Chitinophagia</taxon>
        <taxon>Chitinophagales</taxon>
        <taxon>Chitinophagaceae</taxon>
        <taxon>Terrimonas</taxon>
    </lineage>
</organism>
<evidence type="ECO:0000256" key="1">
    <source>
        <dbReference type="ARBA" id="ARBA00011046"/>
    </source>
</evidence>
<keyword evidence="6" id="KW-1185">Reference proteome</keyword>
<dbReference type="Proteomes" id="UP001165367">
    <property type="component" value="Unassembled WGS sequence"/>
</dbReference>
<keyword evidence="4" id="KW-0804">Transcription</keyword>
<accession>A0ABS9KWI4</accession>
<comment type="caution">
    <text evidence="5">The sequence shown here is derived from an EMBL/GenBank/DDBJ whole genome shotgun (WGS) entry which is preliminary data.</text>
</comment>
<dbReference type="InterPro" id="IPR036388">
    <property type="entry name" value="WH-like_DNA-bd_sf"/>
</dbReference>
<dbReference type="SUPFAM" id="SSF46785">
    <property type="entry name" value="Winged helix' DNA-binding domain"/>
    <property type="match status" value="1"/>
</dbReference>
<evidence type="ECO:0000256" key="2">
    <source>
        <dbReference type="ARBA" id="ARBA00023015"/>
    </source>
</evidence>
<protein>
    <submittedName>
        <fullName evidence="5">BlaI/MecI/CopY family transcriptional regulator</fullName>
    </submittedName>
</protein>
<dbReference type="Pfam" id="PF03965">
    <property type="entry name" value="Penicillinase_R"/>
    <property type="match status" value="1"/>
</dbReference>
<evidence type="ECO:0000313" key="5">
    <source>
        <dbReference type="EMBL" id="MCG2616648.1"/>
    </source>
</evidence>
<comment type="similarity">
    <text evidence="1">Belongs to the BlaI transcriptional regulatory family.</text>
</comment>
<keyword evidence="3" id="KW-0238">DNA-binding</keyword>
<evidence type="ECO:0000256" key="3">
    <source>
        <dbReference type="ARBA" id="ARBA00023125"/>
    </source>
</evidence>
<dbReference type="Gene3D" id="1.10.4040.10">
    <property type="entry name" value="Penicillinase repressor domain"/>
    <property type="match status" value="1"/>
</dbReference>
<sequence length="123" mass="14349">MKALTKAEEQVMQVLWKLETAFLRDVVDDMQDPKPHQNTVATLLKILVEKEFVAINVMGRQHQYYPLVSKDDYSKRSMKQLVKGYFEGSFSNVVSFLVKENNISVEELETLLQQIKKQQNNKK</sequence>
<dbReference type="PIRSF" id="PIRSF019455">
    <property type="entry name" value="CopR_AtkY"/>
    <property type="match status" value="1"/>
</dbReference>
<keyword evidence="2" id="KW-0805">Transcription regulation</keyword>